<organism evidence="9 10">
    <name type="scientific">Besnoitia besnoiti</name>
    <name type="common">Apicomplexan protozoan</name>
    <dbReference type="NCBI Taxonomy" id="94643"/>
    <lineage>
        <taxon>Eukaryota</taxon>
        <taxon>Sar</taxon>
        <taxon>Alveolata</taxon>
        <taxon>Apicomplexa</taxon>
        <taxon>Conoidasida</taxon>
        <taxon>Coccidia</taxon>
        <taxon>Eucoccidiorida</taxon>
        <taxon>Eimeriorina</taxon>
        <taxon>Sarcocystidae</taxon>
        <taxon>Besnoitia</taxon>
    </lineage>
</organism>
<evidence type="ECO:0000256" key="3">
    <source>
        <dbReference type="ARBA" id="ARBA00020983"/>
    </source>
</evidence>
<dbReference type="OrthoDB" id="1661054at2759"/>
<gene>
    <name evidence="9" type="ORF">BESB_045280</name>
</gene>
<dbReference type="GO" id="GO:0000139">
    <property type="term" value="C:Golgi membrane"/>
    <property type="evidence" value="ECO:0007669"/>
    <property type="project" value="UniProtKB-SubCell"/>
</dbReference>
<evidence type="ECO:0000313" key="10">
    <source>
        <dbReference type="Proteomes" id="UP000224006"/>
    </source>
</evidence>
<dbReference type="Proteomes" id="UP000224006">
    <property type="component" value="Chromosome III"/>
</dbReference>
<keyword evidence="10" id="KW-1185">Reference proteome</keyword>
<dbReference type="AlphaFoldDB" id="A0A2A9MK43"/>
<proteinExistence type="inferred from homology"/>
<evidence type="ECO:0000256" key="4">
    <source>
        <dbReference type="ARBA" id="ARBA00022448"/>
    </source>
</evidence>
<dbReference type="STRING" id="94643.A0A2A9MK43"/>
<comment type="similarity">
    <text evidence="2">Belongs to the COG8 family.</text>
</comment>
<comment type="subcellular location">
    <subcellularLocation>
        <location evidence="1">Golgi apparatus membrane</location>
        <topology evidence="1">Peripheral membrane protein</topology>
    </subcellularLocation>
</comment>
<sequence>MLKNLSQLSPDRLAKEPAVLQLRLEELSGALEQAVINNCSMLLSSSSCLTYVEDDASSLSRGLSALQLSLPELKERLQDFMDASGSASSRHAALQLLCVMQETVTELLSLPVLIRSCFKAGLYNEALDLAVFAREVEQERLACHSALLQELGTAENFASTVRLLGHLRRVGLFSEGYLRLQFIDRRGAPVSSLKTAVETQCITDPVRGLCAAASLLNGAIMEVVTQYKAIFGDLDPSISFWLRAQVKWFLVLLRNKLGPSSHECRNELFSGDRRYIQGRQSYVHSVDGRMVQHRVVSLCHEQAGDETSSLEAASLSLLYRHTHHAACGLRRVRGFFLPAAVPIFEQHLRALLWRKAGYAVKRFSQELSCYGWESSALFRSFVEKRNEYPGSAGHPVGFPVPGETAGAHERFALLRHPPLCVFLNELLKILNTALDFPLFSVVIALPALFKRILLNGAYLLAEVQRAVVDHLTDLQKRDEFASLCQAYSDDLLPLLAADLESVVGVKETHSVVFSEVKCWMERQRLGGAASISTGDVLQTGSDTSLLHLHPVSCIQPLITNA</sequence>
<accession>A0A2A9MK43</accession>
<dbReference type="VEuPathDB" id="ToxoDB:BESB_045280"/>
<keyword evidence="4" id="KW-0813">Transport</keyword>
<evidence type="ECO:0000256" key="2">
    <source>
        <dbReference type="ARBA" id="ARBA00006419"/>
    </source>
</evidence>
<protein>
    <recommendedName>
        <fullName evidence="3">Conserved oligomeric Golgi complex subunit 8</fullName>
    </recommendedName>
    <alternativeName>
        <fullName evidence="8">Component of oligomeric Golgi complex 8</fullName>
    </alternativeName>
</protein>
<dbReference type="KEGG" id="bbes:BESB_045280"/>
<comment type="caution">
    <text evidence="9">The sequence shown here is derived from an EMBL/GenBank/DDBJ whole genome shotgun (WGS) entry which is preliminary data.</text>
</comment>
<dbReference type="GO" id="GO:0015031">
    <property type="term" value="P:protein transport"/>
    <property type="evidence" value="ECO:0007669"/>
    <property type="project" value="UniProtKB-KW"/>
</dbReference>
<evidence type="ECO:0000256" key="5">
    <source>
        <dbReference type="ARBA" id="ARBA00022927"/>
    </source>
</evidence>
<dbReference type="SUPFAM" id="SSF74788">
    <property type="entry name" value="Cullin repeat-like"/>
    <property type="match status" value="1"/>
</dbReference>
<reference evidence="9 10" key="1">
    <citation type="submission" date="2017-09" db="EMBL/GenBank/DDBJ databases">
        <title>Genome sequencing of Besnoitia besnoiti strain Bb-Ger1.</title>
        <authorList>
            <person name="Schares G."/>
            <person name="Venepally P."/>
            <person name="Lorenzi H.A."/>
        </authorList>
    </citation>
    <scope>NUCLEOTIDE SEQUENCE [LARGE SCALE GENOMIC DNA]</scope>
    <source>
        <strain evidence="9 10">Bb-Ger1</strain>
    </source>
</reference>
<dbReference type="InterPro" id="IPR016159">
    <property type="entry name" value="Cullin_repeat-like_dom_sf"/>
</dbReference>
<keyword evidence="5" id="KW-0653">Protein transport</keyword>
<evidence type="ECO:0000256" key="6">
    <source>
        <dbReference type="ARBA" id="ARBA00023034"/>
    </source>
</evidence>
<dbReference type="RefSeq" id="XP_029220345.1">
    <property type="nucleotide sequence ID" value="XM_029362979.1"/>
</dbReference>
<name>A0A2A9MK43_BESBE</name>
<dbReference type="PANTHER" id="PTHR21311">
    <property type="entry name" value="CONSERVED OLIGOMERIC GOLGI COMPLEX COMPONENT 8"/>
    <property type="match status" value="1"/>
</dbReference>
<keyword evidence="6" id="KW-0333">Golgi apparatus</keyword>
<keyword evidence="7" id="KW-0472">Membrane</keyword>
<evidence type="ECO:0000256" key="8">
    <source>
        <dbReference type="ARBA" id="ARBA00031347"/>
    </source>
</evidence>
<dbReference type="EMBL" id="NWUJ01000003">
    <property type="protein sequence ID" value="PFH36336.1"/>
    <property type="molecule type" value="Genomic_DNA"/>
</dbReference>
<dbReference type="GO" id="GO:0006891">
    <property type="term" value="P:intra-Golgi vesicle-mediated transport"/>
    <property type="evidence" value="ECO:0007669"/>
    <property type="project" value="TreeGrafter"/>
</dbReference>
<dbReference type="GO" id="GO:0017119">
    <property type="term" value="C:Golgi transport complex"/>
    <property type="evidence" value="ECO:0007669"/>
    <property type="project" value="InterPro"/>
</dbReference>
<dbReference type="Pfam" id="PF04124">
    <property type="entry name" value="Dor1"/>
    <property type="match status" value="1"/>
</dbReference>
<dbReference type="PANTHER" id="PTHR21311:SF0">
    <property type="entry name" value="CONSERVED OLIGOMERIC GOLGI COMPLEX SUBUNIT 8"/>
    <property type="match status" value="1"/>
</dbReference>
<evidence type="ECO:0000313" key="9">
    <source>
        <dbReference type="EMBL" id="PFH36336.1"/>
    </source>
</evidence>
<evidence type="ECO:0000256" key="1">
    <source>
        <dbReference type="ARBA" id="ARBA00004395"/>
    </source>
</evidence>
<dbReference type="InterPro" id="IPR007255">
    <property type="entry name" value="COG8"/>
</dbReference>
<evidence type="ECO:0000256" key="7">
    <source>
        <dbReference type="ARBA" id="ARBA00023136"/>
    </source>
</evidence>
<dbReference type="GeneID" id="40309458"/>